<dbReference type="PANTHER" id="PTHR11748:SF103">
    <property type="entry name" value="GLYCOLATE OXIDASE SUBUNIT GLCE"/>
    <property type="match status" value="1"/>
</dbReference>
<accession>A0A6J6QAY4</accession>
<dbReference type="AlphaFoldDB" id="A0A6J6QAY4"/>
<feature type="domain" description="FAD-binding PCMH-type" evidence="1">
    <location>
        <begin position="1"/>
        <end position="159"/>
    </location>
</feature>
<dbReference type="Gene3D" id="3.30.465.10">
    <property type="match status" value="1"/>
</dbReference>
<organism evidence="2">
    <name type="scientific">freshwater metagenome</name>
    <dbReference type="NCBI Taxonomy" id="449393"/>
    <lineage>
        <taxon>unclassified sequences</taxon>
        <taxon>metagenomes</taxon>
        <taxon>ecological metagenomes</taxon>
    </lineage>
</organism>
<dbReference type="PROSITE" id="PS51387">
    <property type="entry name" value="FAD_PCMH"/>
    <property type="match status" value="1"/>
</dbReference>
<gene>
    <name evidence="2" type="ORF">UFOPK2399_01610</name>
</gene>
<protein>
    <submittedName>
        <fullName evidence="2">Unannotated protein</fullName>
    </submittedName>
</protein>
<dbReference type="InterPro" id="IPR036318">
    <property type="entry name" value="FAD-bd_PCMH-like_sf"/>
</dbReference>
<dbReference type="GO" id="GO:0071949">
    <property type="term" value="F:FAD binding"/>
    <property type="evidence" value="ECO:0007669"/>
    <property type="project" value="InterPro"/>
</dbReference>
<dbReference type="EMBL" id="CAEZXP010000006">
    <property type="protein sequence ID" value="CAB4705064.1"/>
    <property type="molecule type" value="Genomic_DNA"/>
</dbReference>
<dbReference type="InterPro" id="IPR006094">
    <property type="entry name" value="Oxid_FAD_bind_N"/>
</dbReference>
<dbReference type="InterPro" id="IPR016166">
    <property type="entry name" value="FAD-bd_PCMH"/>
</dbReference>
<evidence type="ECO:0000313" key="2">
    <source>
        <dbReference type="EMBL" id="CAB4705064.1"/>
    </source>
</evidence>
<dbReference type="Pfam" id="PF01565">
    <property type="entry name" value="FAD_binding_4"/>
    <property type="match status" value="1"/>
</dbReference>
<dbReference type="PANTHER" id="PTHR11748">
    <property type="entry name" value="D-LACTATE DEHYDROGENASE"/>
    <property type="match status" value="1"/>
</dbReference>
<dbReference type="InterPro" id="IPR016169">
    <property type="entry name" value="FAD-bd_PCMH_sub2"/>
</dbReference>
<evidence type="ECO:0000259" key="1">
    <source>
        <dbReference type="PROSITE" id="PS51387"/>
    </source>
</evidence>
<reference evidence="2" key="1">
    <citation type="submission" date="2020-05" db="EMBL/GenBank/DDBJ databases">
        <authorList>
            <person name="Chiriac C."/>
            <person name="Salcher M."/>
            <person name="Ghai R."/>
            <person name="Kavagutti S V."/>
        </authorList>
    </citation>
    <scope>NUCLEOTIDE SEQUENCE</scope>
</reference>
<dbReference type="SUPFAM" id="SSF56176">
    <property type="entry name" value="FAD-binding/transporter-associated domain-like"/>
    <property type="match status" value="1"/>
</dbReference>
<sequence>MPTVSEPGTLAEAAELLRSGARISIERDGGDVVLSTRGLNRVLEHEPGDLTAIVEAGMRLSELRERLAVHGQMLAIDPPGDPTVGACLAGDLSGPRRHRYGAMRDLVIGVTVVLADGTIASSGGKVVKNVAGYDLAKLFSGSAGRLGLIARVALRLHPLPAASRTVVADIDSAAEFWAGLVATPLEPSAVDILAPGRAALLFEGSERAVAEQVGAAPGSEADPAIWAACLDAQSTGMPIPFTFDAPLVRPGPGLAFGVGTARPWSPLAERVRAALDPEGVLA</sequence>
<proteinExistence type="predicted"/>
<name>A0A6J6QAY4_9ZZZZ</name>